<dbReference type="RefSeq" id="WP_168720331.1">
    <property type="nucleotide sequence ID" value="NZ_CP042909.1"/>
</dbReference>
<dbReference type="AlphaFoldDB" id="A0A6H1WUZ0"/>
<evidence type="ECO:0000313" key="1">
    <source>
        <dbReference type="EMBL" id="QJA06974.1"/>
    </source>
</evidence>
<accession>A0A6H1WUZ0</accession>
<reference evidence="1 2" key="1">
    <citation type="submission" date="2019-08" db="EMBL/GenBank/DDBJ databases">
        <title>Complete genome sequence of Thermosulfurimonas marina SU872T, an anaerobic thermophilic chemolithoautotrophic bacterium isolated from a shallow marine hydrothermal vent.</title>
        <authorList>
            <person name="Allioux M."/>
            <person name="Jebbar M."/>
            <person name="Slobodkina G."/>
            <person name="Slobodkin A."/>
            <person name="Moalic Y."/>
            <person name="Frolova A."/>
            <person name="Shao Z."/>
            <person name="Alain K."/>
        </authorList>
    </citation>
    <scope>NUCLEOTIDE SEQUENCE [LARGE SCALE GENOMIC DNA]</scope>
    <source>
        <strain evidence="1 2">SU872</strain>
    </source>
</reference>
<dbReference type="Proteomes" id="UP000501253">
    <property type="component" value="Chromosome"/>
</dbReference>
<proteinExistence type="predicted"/>
<protein>
    <submittedName>
        <fullName evidence="1">Transposase</fullName>
    </submittedName>
</protein>
<name>A0A6H1WUZ0_9BACT</name>
<evidence type="ECO:0000313" key="2">
    <source>
        <dbReference type="Proteomes" id="UP000501253"/>
    </source>
</evidence>
<organism evidence="1 2">
    <name type="scientific">Thermosulfurimonas marina</name>
    <dbReference type="NCBI Taxonomy" id="2047767"/>
    <lineage>
        <taxon>Bacteria</taxon>
        <taxon>Pseudomonadati</taxon>
        <taxon>Thermodesulfobacteriota</taxon>
        <taxon>Thermodesulfobacteria</taxon>
        <taxon>Thermodesulfobacteriales</taxon>
        <taxon>Thermodesulfobacteriaceae</taxon>
        <taxon>Thermosulfurimonas</taxon>
    </lineage>
</organism>
<keyword evidence="2" id="KW-1185">Reference proteome</keyword>
<dbReference type="EMBL" id="CP042909">
    <property type="protein sequence ID" value="QJA06974.1"/>
    <property type="molecule type" value="Genomic_DNA"/>
</dbReference>
<gene>
    <name evidence="1" type="ORF">FVE67_04300</name>
</gene>
<dbReference type="KEGG" id="tmai:FVE67_04300"/>
<sequence>MAWWREYYNSVRPPSALDYRTPKTADHEFLITRIQEYDCAGIPTPIY</sequence>